<name>A0A1Z5I9Q3_9LACO</name>
<evidence type="ECO:0000313" key="2">
    <source>
        <dbReference type="Proteomes" id="UP000198374"/>
    </source>
</evidence>
<comment type="caution">
    <text evidence="1">The sequence shown here is derived from an EMBL/GenBank/DDBJ whole genome shotgun (WGS) entry which is preliminary data.</text>
</comment>
<dbReference type="EMBL" id="BCMF01000002">
    <property type="protein sequence ID" value="GAW98536.1"/>
    <property type="molecule type" value="Genomic_DNA"/>
</dbReference>
<protein>
    <submittedName>
        <fullName evidence="1">Uncharacterized protein</fullName>
    </submittedName>
</protein>
<gene>
    <name evidence="1" type="ORF">IWT30_00481</name>
</gene>
<evidence type="ECO:0000313" key="1">
    <source>
        <dbReference type="EMBL" id="GAW98536.1"/>
    </source>
</evidence>
<dbReference type="Proteomes" id="UP000198374">
    <property type="component" value="Unassembled WGS sequence"/>
</dbReference>
<proteinExistence type="predicted"/>
<reference evidence="1 2" key="1">
    <citation type="submission" date="2015-11" db="EMBL/GenBank/DDBJ databases">
        <title>Draft genome sequences of new species of the genus Lactobacillus isolated from orchardgrass silage.</title>
        <authorList>
            <person name="Tohno M."/>
            <person name="Tanizawa Y."/>
            <person name="Arita M."/>
        </authorList>
    </citation>
    <scope>NUCLEOTIDE SEQUENCE [LARGE SCALE GENOMIC DNA]</scope>
    <source>
        <strain evidence="1 2">IWT30</strain>
    </source>
</reference>
<dbReference type="AlphaFoldDB" id="A0A1Z5I9Q3"/>
<keyword evidence="2" id="KW-1185">Reference proteome</keyword>
<sequence>MMHGYVPIKGDKISTKNFTTLVSVGSPDSYVFLYDYNKLADDETAETVQVSQTVDHIRNFSHLWQNRGYTVYLEKKTADFFVDHR</sequence>
<organism evidence="1 2">
    <name type="scientific">Secundilactobacillus mixtipabuli</name>
    <dbReference type="NCBI Taxonomy" id="1435342"/>
    <lineage>
        <taxon>Bacteria</taxon>
        <taxon>Bacillati</taxon>
        <taxon>Bacillota</taxon>
        <taxon>Bacilli</taxon>
        <taxon>Lactobacillales</taxon>
        <taxon>Lactobacillaceae</taxon>
        <taxon>Secundilactobacillus</taxon>
    </lineage>
</organism>
<accession>A0A1Z5I9Q3</accession>
<dbReference type="RefSeq" id="WP_089108350.1">
    <property type="nucleotide sequence ID" value="NZ_BCMF01000002.1"/>
</dbReference>